<reference evidence="1 2" key="1">
    <citation type="journal article" date="2018" name="Mol. Biol. Evol.">
        <title>Analysis of the draft genome of the red seaweed Gracilariopsis chorda provides insights into genome size evolution in Rhodophyta.</title>
        <authorList>
            <person name="Lee J."/>
            <person name="Yang E.C."/>
            <person name="Graf L."/>
            <person name="Yang J.H."/>
            <person name="Qiu H."/>
            <person name="Zel Zion U."/>
            <person name="Chan C.X."/>
            <person name="Stephens T.G."/>
            <person name="Weber A.P.M."/>
            <person name="Boo G.H."/>
            <person name="Boo S.M."/>
            <person name="Kim K.M."/>
            <person name="Shin Y."/>
            <person name="Jung M."/>
            <person name="Lee S.J."/>
            <person name="Yim H.S."/>
            <person name="Lee J.H."/>
            <person name="Bhattacharya D."/>
            <person name="Yoon H.S."/>
        </authorList>
    </citation>
    <scope>NUCLEOTIDE SEQUENCE [LARGE SCALE GENOMIC DNA]</scope>
    <source>
        <strain evidence="1 2">SKKU-2015</strain>
        <tissue evidence="1">Whole body</tissue>
    </source>
</reference>
<dbReference type="Proteomes" id="UP000247409">
    <property type="component" value="Unassembled WGS sequence"/>
</dbReference>
<dbReference type="EMBL" id="NBIV01000065">
    <property type="protein sequence ID" value="PXF45281.1"/>
    <property type="molecule type" value="Genomic_DNA"/>
</dbReference>
<protein>
    <submittedName>
        <fullName evidence="1">Uncharacterized protein</fullName>
    </submittedName>
</protein>
<name>A0A2V3IT37_9FLOR</name>
<accession>A0A2V3IT37</accession>
<organism evidence="1 2">
    <name type="scientific">Gracilariopsis chorda</name>
    <dbReference type="NCBI Taxonomy" id="448386"/>
    <lineage>
        <taxon>Eukaryota</taxon>
        <taxon>Rhodophyta</taxon>
        <taxon>Florideophyceae</taxon>
        <taxon>Rhodymeniophycidae</taxon>
        <taxon>Gracilariales</taxon>
        <taxon>Gracilariaceae</taxon>
        <taxon>Gracilariopsis</taxon>
    </lineage>
</organism>
<gene>
    <name evidence="1" type="ORF">BWQ96_04980</name>
</gene>
<evidence type="ECO:0000313" key="1">
    <source>
        <dbReference type="EMBL" id="PXF45281.1"/>
    </source>
</evidence>
<dbReference type="AlphaFoldDB" id="A0A2V3IT37"/>
<comment type="caution">
    <text evidence="1">The sequence shown here is derived from an EMBL/GenBank/DDBJ whole genome shotgun (WGS) entry which is preliminary data.</text>
</comment>
<proteinExistence type="predicted"/>
<sequence length="206" mass="23146">MQRFVIWQSAAPIKRPRRPATLALDSLSSSANLNAVIYLMERKQDRSSTLQLINGWKQVGGCLERTPLTSVIKAFVPNPNELENLLHMVLPAGYECQLLSSLLIKQSDEVNALAYDNIDPQKSLHVLLAVDVVGLVESALSIDVVEPIVWHHTAGELQRFYACYCCHSHTTCTPQRPQHGVDFKEASQSFFVMILYELHELMLGVF</sequence>
<evidence type="ECO:0000313" key="2">
    <source>
        <dbReference type="Proteomes" id="UP000247409"/>
    </source>
</evidence>
<keyword evidence="2" id="KW-1185">Reference proteome</keyword>